<feature type="transmembrane region" description="Helical" evidence="8">
    <location>
        <begin position="97"/>
        <end position="115"/>
    </location>
</feature>
<keyword evidence="3" id="KW-1003">Cell membrane</keyword>
<evidence type="ECO:0000256" key="4">
    <source>
        <dbReference type="ARBA" id="ARBA00022679"/>
    </source>
</evidence>
<comment type="caution">
    <text evidence="10">The sequence shown here is derived from an EMBL/GenBank/DDBJ whole genome shotgun (WGS) entry which is preliminary data.</text>
</comment>
<dbReference type="AlphaFoldDB" id="A0A2W5A6D3"/>
<evidence type="ECO:0000256" key="7">
    <source>
        <dbReference type="ARBA" id="ARBA00023136"/>
    </source>
</evidence>
<proteinExistence type="inferred from homology"/>
<evidence type="ECO:0000259" key="9">
    <source>
        <dbReference type="Pfam" id="PF02397"/>
    </source>
</evidence>
<dbReference type="InterPro" id="IPR003362">
    <property type="entry name" value="Bact_transf"/>
</dbReference>
<evidence type="ECO:0000256" key="3">
    <source>
        <dbReference type="ARBA" id="ARBA00022475"/>
    </source>
</evidence>
<keyword evidence="6 8" id="KW-1133">Transmembrane helix</keyword>
<keyword evidence="7 8" id="KW-0472">Membrane</keyword>
<evidence type="ECO:0000256" key="6">
    <source>
        <dbReference type="ARBA" id="ARBA00022989"/>
    </source>
</evidence>
<evidence type="ECO:0000313" key="10">
    <source>
        <dbReference type="EMBL" id="PZO88956.1"/>
    </source>
</evidence>
<evidence type="ECO:0000313" key="11">
    <source>
        <dbReference type="Proteomes" id="UP000249557"/>
    </source>
</evidence>
<gene>
    <name evidence="10" type="ORF">DI626_00405</name>
</gene>
<accession>A0A2W5A6D3</accession>
<dbReference type="Pfam" id="PF02397">
    <property type="entry name" value="Bac_transf"/>
    <property type="match status" value="1"/>
</dbReference>
<dbReference type="PANTHER" id="PTHR30576">
    <property type="entry name" value="COLANIC BIOSYNTHESIS UDP-GLUCOSE LIPID CARRIER TRANSFERASE"/>
    <property type="match status" value="1"/>
</dbReference>
<keyword evidence="5 8" id="KW-0812">Transmembrane</keyword>
<dbReference type="EMBL" id="QFNK01000003">
    <property type="protein sequence ID" value="PZO88956.1"/>
    <property type="molecule type" value="Genomic_DNA"/>
</dbReference>
<dbReference type="GO" id="GO:0005886">
    <property type="term" value="C:plasma membrane"/>
    <property type="evidence" value="ECO:0007669"/>
    <property type="project" value="UniProtKB-SubCell"/>
</dbReference>
<evidence type="ECO:0000256" key="5">
    <source>
        <dbReference type="ARBA" id="ARBA00022692"/>
    </source>
</evidence>
<feature type="transmembrane region" description="Helical" evidence="8">
    <location>
        <begin position="66"/>
        <end position="85"/>
    </location>
</feature>
<dbReference type="GO" id="GO:0016780">
    <property type="term" value="F:phosphotransferase activity, for other substituted phosphate groups"/>
    <property type="evidence" value="ECO:0007669"/>
    <property type="project" value="TreeGrafter"/>
</dbReference>
<feature type="transmembrane region" description="Helical" evidence="8">
    <location>
        <begin position="302"/>
        <end position="322"/>
    </location>
</feature>
<feature type="transmembrane region" description="Helical" evidence="8">
    <location>
        <begin position="21"/>
        <end position="46"/>
    </location>
</feature>
<comment type="subcellular location">
    <subcellularLocation>
        <location evidence="1">Cell membrane</location>
    </subcellularLocation>
</comment>
<evidence type="ECO:0000256" key="1">
    <source>
        <dbReference type="ARBA" id="ARBA00004236"/>
    </source>
</evidence>
<organism evidence="10 11">
    <name type="scientific">Micavibrio aeruginosavorus</name>
    <dbReference type="NCBI Taxonomy" id="349221"/>
    <lineage>
        <taxon>Bacteria</taxon>
        <taxon>Pseudomonadati</taxon>
        <taxon>Bdellovibrionota</taxon>
        <taxon>Bdellovibrionia</taxon>
        <taxon>Bdellovibrionales</taxon>
        <taxon>Pseudobdellovibrionaceae</taxon>
        <taxon>Micavibrio</taxon>
    </lineage>
</organism>
<feature type="domain" description="Bacterial sugar transferase" evidence="9">
    <location>
        <begin position="297"/>
        <end position="490"/>
    </location>
</feature>
<keyword evidence="4" id="KW-0808">Transferase</keyword>
<dbReference type="PANTHER" id="PTHR30576:SF4">
    <property type="entry name" value="UNDECAPRENYL-PHOSPHATE GALACTOSE PHOSPHOTRANSFERASE"/>
    <property type="match status" value="1"/>
</dbReference>
<name>A0A2W5A6D3_9BACT</name>
<dbReference type="Proteomes" id="UP000249557">
    <property type="component" value="Unassembled WGS sequence"/>
</dbReference>
<evidence type="ECO:0000256" key="2">
    <source>
        <dbReference type="ARBA" id="ARBA00006464"/>
    </source>
</evidence>
<feature type="transmembrane region" description="Helical" evidence="8">
    <location>
        <begin position="121"/>
        <end position="138"/>
    </location>
</feature>
<comment type="similarity">
    <text evidence="2">Belongs to the bacterial sugar transferase family.</text>
</comment>
<protein>
    <recommendedName>
        <fullName evidence="9">Bacterial sugar transferase domain-containing protein</fullName>
    </recommendedName>
</protein>
<evidence type="ECO:0000256" key="8">
    <source>
        <dbReference type="SAM" id="Phobius"/>
    </source>
</evidence>
<reference evidence="10 11" key="1">
    <citation type="submission" date="2017-08" db="EMBL/GenBank/DDBJ databases">
        <title>Infants hospitalized years apart are colonized by the same room-sourced microbial strains.</title>
        <authorList>
            <person name="Brooks B."/>
            <person name="Olm M.R."/>
            <person name="Firek B.A."/>
            <person name="Baker R."/>
            <person name="Thomas B.C."/>
            <person name="Morowitz M.J."/>
            <person name="Banfield J.F."/>
        </authorList>
    </citation>
    <scope>NUCLEOTIDE SEQUENCE [LARGE SCALE GENOMIC DNA]</scope>
    <source>
        <strain evidence="10">S2_018_000_R2_104</strain>
    </source>
</reference>
<sequence length="496" mass="57175">MIESSCKAVNIKRQIPRHLGVVMLTCDIAALLAAFWCTKIGSAVLVSASHTFDWSGNFHHFDTRRYYYYFLCAFILFFFAYKGHYSRRLPWLAQIETIVKTIFVAALFDGFNYYFLEYRSFPALMVSNWAICFCYLLAGRQLSIRLVSLSKKWKLPIVLVGDLQMVTDCLYAFHSDGMTGYDVKAVLLTRSDGRSLEPSLMPEAFSSINVYDEIAGFSGFIHKNKSFYYIFAMDDLCGDHRKNLNDILASSQVEYAVLPNTKSLEVYGAEQHCFFGNDVMLLHRRDPIRSPSGQFVKRSADIVITVIFLPFLASLCIAVWTAKKIERCHTPLFYAGVRVGRNGSLFKCWKFCTMKEGAAEILEEITRLDDNARLEWDKYKKLKNDPRVDSRISKILRKTSLDELPQLWNVLIGDMSLIGPRPILPDQQESYGVMIQQYKAIRPGLTGLWQVSGRNETSFERRVYWDGWYIRNWSVWYDIVIFFKTVRVFLSGAGAY</sequence>